<dbReference type="Pfam" id="PF00440">
    <property type="entry name" value="TetR_N"/>
    <property type="match status" value="1"/>
</dbReference>
<dbReference type="InterPro" id="IPR036271">
    <property type="entry name" value="Tet_transcr_reg_TetR-rel_C_sf"/>
</dbReference>
<evidence type="ECO:0000256" key="1">
    <source>
        <dbReference type="ARBA" id="ARBA00023015"/>
    </source>
</evidence>
<feature type="DNA-binding region" description="H-T-H motif" evidence="4">
    <location>
        <begin position="36"/>
        <end position="55"/>
    </location>
</feature>
<dbReference type="RefSeq" id="WP_030532726.1">
    <property type="nucleotide sequence ID" value="NZ_JOIJ01000009.1"/>
</dbReference>
<reference evidence="6 7" key="1">
    <citation type="submission" date="2019-07" db="EMBL/GenBank/DDBJ databases">
        <title>R&amp;d 2014.</title>
        <authorList>
            <person name="Klenk H.-P."/>
        </authorList>
    </citation>
    <scope>NUCLEOTIDE SEQUENCE [LARGE SCALE GENOMIC DNA]</scope>
    <source>
        <strain evidence="6 7">DSM 43194</strain>
    </source>
</reference>
<keyword evidence="2 4" id="KW-0238">DNA-binding</keyword>
<dbReference type="GO" id="GO:0003700">
    <property type="term" value="F:DNA-binding transcription factor activity"/>
    <property type="evidence" value="ECO:0007669"/>
    <property type="project" value="TreeGrafter"/>
</dbReference>
<dbReference type="SUPFAM" id="SSF46689">
    <property type="entry name" value="Homeodomain-like"/>
    <property type="match status" value="1"/>
</dbReference>
<feature type="domain" description="HTH tetR-type" evidence="5">
    <location>
        <begin position="14"/>
        <end position="73"/>
    </location>
</feature>
<evidence type="ECO:0000313" key="7">
    <source>
        <dbReference type="Proteomes" id="UP000317303"/>
    </source>
</evidence>
<dbReference type="OrthoDB" id="9795011at2"/>
<accession>A0A660CAA1</accession>
<proteinExistence type="predicted"/>
<keyword evidence="3" id="KW-0804">Transcription</keyword>
<dbReference type="GO" id="GO:0000976">
    <property type="term" value="F:transcription cis-regulatory region binding"/>
    <property type="evidence" value="ECO:0007669"/>
    <property type="project" value="TreeGrafter"/>
</dbReference>
<dbReference type="InterPro" id="IPR001647">
    <property type="entry name" value="HTH_TetR"/>
</dbReference>
<keyword evidence="1" id="KW-0805">Transcription regulation</keyword>
<sequence length="204" mass="21953">MSGDGQGRERADARRNRGRIVEAALAALSDSQGTASLESIARRAGVGIGTLYRHFPSREALIEAVYRDELGQLCDAAGELAATLPPERALRTWMGRYADFVATKHGMAEALREVIASGAVTSDDTRRRLGEAVRGMLDAGAESGRLRGDVPAEDVVAQMAGVLLACQRPDQRPQVDRLLDLLIDGLSPDRSPDRAAHTDEHRAN</sequence>
<dbReference type="Proteomes" id="UP000317303">
    <property type="component" value="Unassembled WGS sequence"/>
</dbReference>
<evidence type="ECO:0000256" key="3">
    <source>
        <dbReference type="ARBA" id="ARBA00023163"/>
    </source>
</evidence>
<evidence type="ECO:0000256" key="4">
    <source>
        <dbReference type="PROSITE-ProRule" id="PRU00335"/>
    </source>
</evidence>
<evidence type="ECO:0000259" key="5">
    <source>
        <dbReference type="PROSITE" id="PS50977"/>
    </source>
</evidence>
<dbReference type="Gene3D" id="1.10.357.10">
    <property type="entry name" value="Tetracycline Repressor, domain 2"/>
    <property type="match status" value="1"/>
</dbReference>
<gene>
    <name evidence="6" type="ORF">JD82_01097</name>
</gene>
<dbReference type="EMBL" id="VLJV01000001">
    <property type="protein sequence ID" value="TWH19274.1"/>
    <property type="molecule type" value="Genomic_DNA"/>
</dbReference>
<dbReference type="AlphaFoldDB" id="A0A660CAA1"/>
<dbReference type="Pfam" id="PF21597">
    <property type="entry name" value="TetR_C_43"/>
    <property type="match status" value="1"/>
</dbReference>
<dbReference type="PROSITE" id="PS50977">
    <property type="entry name" value="HTH_TETR_2"/>
    <property type="match status" value="1"/>
</dbReference>
<protein>
    <submittedName>
        <fullName evidence="6">TetR family transcriptional regulator</fullName>
    </submittedName>
</protein>
<dbReference type="InterPro" id="IPR009057">
    <property type="entry name" value="Homeodomain-like_sf"/>
</dbReference>
<name>A0A660CAA1_9PSEU</name>
<comment type="caution">
    <text evidence="6">The sequence shown here is derived from an EMBL/GenBank/DDBJ whole genome shotgun (WGS) entry which is preliminary data.</text>
</comment>
<evidence type="ECO:0000313" key="6">
    <source>
        <dbReference type="EMBL" id="TWH19274.1"/>
    </source>
</evidence>
<evidence type="ECO:0000256" key="2">
    <source>
        <dbReference type="ARBA" id="ARBA00023125"/>
    </source>
</evidence>
<dbReference type="SUPFAM" id="SSF48498">
    <property type="entry name" value="Tetracyclin repressor-like, C-terminal domain"/>
    <property type="match status" value="1"/>
</dbReference>
<dbReference type="InterPro" id="IPR050109">
    <property type="entry name" value="HTH-type_TetR-like_transc_reg"/>
</dbReference>
<keyword evidence="7" id="KW-1185">Reference proteome</keyword>
<dbReference type="PANTHER" id="PTHR30055:SF234">
    <property type="entry name" value="HTH-TYPE TRANSCRIPTIONAL REGULATOR BETI"/>
    <property type="match status" value="1"/>
</dbReference>
<organism evidence="6 7">
    <name type="scientific">Prauserella rugosa</name>
    <dbReference type="NCBI Taxonomy" id="43354"/>
    <lineage>
        <taxon>Bacteria</taxon>
        <taxon>Bacillati</taxon>
        <taxon>Actinomycetota</taxon>
        <taxon>Actinomycetes</taxon>
        <taxon>Pseudonocardiales</taxon>
        <taxon>Pseudonocardiaceae</taxon>
        <taxon>Prauserella</taxon>
    </lineage>
</organism>
<dbReference type="InterPro" id="IPR049445">
    <property type="entry name" value="TetR_SbtR-like_C"/>
</dbReference>
<dbReference type="PANTHER" id="PTHR30055">
    <property type="entry name" value="HTH-TYPE TRANSCRIPTIONAL REGULATOR RUTR"/>
    <property type="match status" value="1"/>
</dbReference>